<evidence type="ECO:0000256" key="1">
    <source>
        <dbReference type="SAM" id="Phobius"/>
    </source>
</evidence>
<reference evidence="3" key="1">
    <citation type="journal article" date="2016" name="Mol. Biol. Evol.">
        <title>Comparative Genomics of Early-Diverging Mushroom-Forming Fungi Provides Insights into the Origins of Lignocellulose Decay Capabilities.</title>
        <authorList>
            <person name="Nagy L.G."/>
            <person name="Riley R."/>
            <person name="Tritt A."/>
            <person name="Adam C."/>
            <person name="Daum C."/>
            <person name="Floudas D."/>
            <person name="Sun H."/>
            <person name="Yadav J.S."/>
            <person name="Pangilinan J."/>
            <person name="Larsson K.H."/>
            <person name="Matsuura K."/>
            <person name="Barry K."/>
            <person name="Labutti K."/>
            <person name="Kuo R."/>
            <person name="Ohm R.A."/>
            <person name="Bhattacharya S.S."/>
            <person name="Shirouzu T."/>
            <person name="Yoshinaga Y."/>
            <person name="Martin F.M."/>
            <person name="Grigoriev I.V."/>
            <person name="Hibbett D.S."/>
        </authorList>
    </citation>
    <scope>NUCLEOTIDE SEQUENCE [LARGE SCALE GENOMIC DNA]</scope>
    <source>
        <strain evidence="3">CBS 109695</strain>
    </source>
</reference>
<feature type="domain" description="DUF6533" evidence="2">
    <location>
        <begin position="30"/>
        <end position="74"/>
    </location>
</feature>
<keyword evidence="1" id="KW-1133">Transmembrane helix</keyword>
<organism evidence="3">
    <name type="scientific">Athelia psychrophila</name>
    <dbReference type="NCBI Taxonomy" id="1759441"/>
    <lineage>
        <taxon>Eukaryota</taxon>
        <taxon>Fungi</taxon>
        <taxon>Dikarya</taxon>
        <taxon>Basidiomycota</taxon>
        <taxon>Agaricomycotina</taxon>
        <taxon>Agaricomycetes</taxon>
        <taxon>Agaricomycetidae</taxon>
        <taxon>Atheliales</taxon>
        <taxon>Atheliaceae</taxon>
        <taxon>Athelia</taxon>
    </lineage>
</organism>
<gene>
    <name evidence="3" type="ORF">FIBSPDRAFT_1037342</name>
</gene>
<keyword evidence="1" id="KW-0812">Transmembrane</keyword>
<dbReference type="STRING" id="436010.A0A166UKS3"/>
<proteinExistence type="predicted"/>
<dbReference type="InterPro" id="IPR045340">
    <property type="entry name" value="DUF6533"/>
</dbReference>
<evidence type="ECO:0000313" key="3">
    <source>
        <dbReference type="EMBL" id="KZP31789.1"/>
    </source>
</evidence>
<dbReference type="AlphaFoldDB" id="A0A166UKS3"/>
<dbReference type="EMBL" id="KV417488">
    <property type="protein sequence ID" value="KZP31789.1"/>
    <property type="molecule type" value="Genomic_DNA"/>
</dbReference>
<dbReference type="Pfam" id="PF20151">
    <property type="entry name" value="DUF6533"/>
    <property type="match status" value="1"/>
</dbReference>
<feature type="transmembrane region" description="Helical" evidence="1">
    <location>
        <begin position="229"/>
        <end position="251"/>
    </location>
</feature>
<dbReference type="OrthoDB" id="3038990at2759"/>
<feature type="transmembrane region" description="Helical" evidence="1">
    <location>
        <begin position="169"/>
        <end position="196"/>
    </location>
</feature>
<sequence length="317" mass="35238">MNSSTMLPNPYTPMAFLEPYDAEGHMLSAYVYSATTGALVWDWLMSIPDEYKMLSRGGISRSKVVYVCSRVFSLAFCLCSTIFQSAPVSNCQSLLSAIAVLTILALNTNTFLFFIRVRAVYGNSRRVTTFFSFCYVVVFGTSLYVPFALHARSISSESYRTDYCEEWRVNPWIAAAMLSNVINNTLVFFAISYRIASTSSEGWRSMLRSFFLGDGVPRVAKQLLHNGQLCYFATIALSITQIIMALTSTFYTTATIPVMALENAMTCRVHRGIILGLIGNSEHQTTTTFALSTVAWRTAERDDTAPKELGPDPSNPV</sequence>
<name>A0A166UKS3_9AGAM</name>
<feature type="transmembrane region" description="Helical" evidence="1">
    <location>
        <begin position="95"/>
        <end position="115"/>
    </location>
</feature>
<accession>A0A166UKS3</accession>
<feature type="transmembrane region" description="Helical" evidence="1">
    <location>
        <begin position="64"/>
        <end position="83"/>
    </location>
</feature>
<protein>
    <recommendedName>
        <fullName evidence="2">DUF6533 domain-containing protein</fullName>
    </recommendedName>
</protein>
<feature type="transmembrane region" description="Helical" evidence="1">
    <location>
        <begin position="27"/>
        <end position="44"/>
    </location>
</feature>
<evidence type="ECO:0000259" key="2">
    <source>
        <dbReference type="Pfam" id="PF20151"/>
    </source>
</evidence>
<feature type="transmembrane region" description="Helical" evidence="1">
    <location>
        <begin position="127"/>
        <end position="149"/>
    </location>
</feature>
<keyword evidence="1" id="KW-0472">Membrane</keyword>